<reference evidence="2 3" key="1">
    <citation type="submission" date="2013-11" db="EMBL/GenBank/DDBJ databases">
        <title>The Genome Sequence of Phytophthora parasitica P1569.</title>
        <authorList>
            <consortium name="The Broad Institute Genomics Platform"/>
            <person name="Russ C."/>
            <person name="Tyler B."/>
            <person name="Panabieres F."/>
            <person name="Shan W."/>
            <person name="Tripathy S."/>
            <person name="Grunwald N."/>
            <person name="Machado M."/>
            <person name="Johnson C.S."/>
            <person name="Arredondo F."/>
            <person name="Hong C."/>
            <person name="Coffey M."/>
            <person name="Young S.K."/>
            <person name="Zeng Q."/>
            <person name="Gargeya S."/>
            <person name="Fitzgerald M."/>
            <person name="Abouelleil A."/>
            <person name="Alvarado L."/>
            <person name="Chapman S.B."/>
            <person name="Gainer-Dewar J."/>
            <person name="Goldberg J."/>
            <person name="Griggs A."/>
            <person name="Gujja S."/>
            <person name="Hansen M."/>
            <person name="Howarth C."/>
            <person name="Imamovic A."/>
            <person name="Ireland A."/>
            <person name="Larimer J."/>
            <person name="McCowan C."/>
            <person name="Murphy C."/>
            <person name="Pearson M."/>
            <person name="Poon T.W."/>
            <person name="Priest M."/>
            <person name="Roberts A."/>
            <person name="Saif S."/>
            <person name="Shea T."/>
            <person name="Sykes S."/>
            <person name="Wortman J."/>
            <person name="Nusbaum C."/>
            <person name="Birren B."/>
        </authorList>
    </citation>
    <scope>NUCLEOTIDE SEQUENCE [LARGE SCALE GENOMIC DNA]</scope>
    <source>
        <strain evidence="2 3">P1569</strain>
    </source>
</reference>
<dbReference type="HOGENOM" id="CLU_034338_2_0_1"/>
<evidence type="ECO:0000313" key="3">
    <source>
        <dbReference type="Proteomes" id="UP000018721"/>
    </source>
</evidence>
<keyword evidence="3" id="KW-1185">Reference proteome</keyword>
<dbReference type="eggNOG" id="ENOG502RCGK">
    <property type="taxonomic scope" value="Eukaryota"/>
</dbReference>
<proteinExistence type="predicted"/>
<evidence type="ECO:0008006" key="4">
    <source>
        <dbReference type="Google" id="ProtNLM"/>
    </source>
</evidence>
<organism evidence="2 3">
    <name type="scientific">Phytophthora nicotianae P1569</name>
    <dbReference type="NCBI Taxonomy" id="1317065"/>
    <lineage>
        <taxon>Eukaryota</taxon>
        <taxon>Sar</taxon>
        <taxon>Stramenopiles</taxon>
        <taxon>Oomycota</taxon>
        <taxon>Peronosporomycetes</taxon>
        <taxon>Peronosporales</taxon>
        <taxon>Peronosporaceae</taxon>
        <taxon>Phytophthora</taxon>
    </lineage>
</organism>
<feature type="non-terminal residue" evidence="2">
    <location>
        <position position="1"/>
    </location>
</feature>
<evidence type="ECO:0000256" key="1">
    <source>
        <dbReference type="SAM" id="MobiDB-lite"/>
    </source>
</evidence>
<protein>
    <recommendedName>
        <fullName evidence="4">START domain-containing protein</fullName>
    </recommendedName>
</protein>
<accession>V9F5X9</accession>
<sequence>LQTSSPSVPLPALTHTGRPTLTKCCSHSKFCCIEMTTLFPLSFTDQPCDDSVSTRSPTYTSPVEYDGSSESDSELLLSLFGHPEHNSSSNNVADRGGRPFPYTRSKTRWRKRPNDELKYLRAQIVELEGLVATLNNSHSRPKLLGNGEDCGDNNQVEVLQRLSEESHKKKMEAALAENRKLKAMVASHFQVAKALQTALDESMRLRARKVCWPTSAAASDELVFALLDEEKELQYAATDKVLDASGIARIYHPYFSEPELHREGSGVYFQHNDVRVLPFAVADVVRALRHSLRHGSNVGPAQHCRKFLMQDAFSQAVTVDNVEVPGTVPAEIKGRHLLWSVVKPERTVINWSSFNEYDGAKHIRLLKRLWFSVEPIALHAGPSTQGCILRTIVRFTPVDPETSLRDIEEMADVIISGYKRDSVRVVMAVRQQLAALAASRRCRNCRSTHFFPYKNVGSITFPLSPTVITGLEG</sequence>
<dbReference type="OrthoDB" id="97302at2759"/>
<dbReference type="AlphaFoldDB" id="V9F5X9"/>
<evidence type="ECO:0000313" key="2">
    <source>
        <dbReference type="EMBL" id="ETI46925.1"/>
    </source>
</evidence>
<comment type="caution">
    <text evidence="2">The sequence shown here is derived from an EMBL/GenBank/DDBJ whole genome shotgun (WGS) entry which is preliminary data.</text>
</comment>
<dbReference type="Proteomes" id="UP000018721">
    <property type="component" value="Unassembled WGS sequence"/>
</dbReference>
<feature type="region of interest" description="Disordered" evidence="1">
    <location>
        <begin position="82"/>
        <end position="105"/>
    </location>
</feature>
<name>V9F5X9_PHYNI</name>
<dbReference type="EMBL" id="ANIZ01001484">
    <property type="protein sequence ID" value="ETI46925.1"/>
    <property type="molecule type" value="Genomic_DNA"/>
</dbReference>
<gene>
    <name evidence="2" type="ORF">F443_08733</name>
</gene>